<reference evidence="1 2" key="1">
    <citation type="submission" date="2018-06" db="EMBL/GenBank/DDBJ databases">
        <authorList>
            <consortium name="Pathogen Informatics"/>
            <person name="Doyle S."/>
        </authorList>
    </citation>
    <scope>NUCLEOTIDE SEQUENCE [LARGE SCALE GENOMIC DNA]</scope>
    <source>
        <strain evidence="1 2">NCTC11179</strain>
    </source>
</reference>
<organism evidence="1 2">
    <name type="scientific">Myroides odoratus</name>
    <name type="common">Flavobacterium odoratum</name>
    <dbReference type="NCBI Taxonomy" id="256"/>
    <lineage>
        <taxon>Bacteria</taxon>
        <taxon>Pseudomonadati</taxon>
        <taxon>Bacteroidota</taxon>
        <taxon>Flavobacteriia</taxon>
        <taxon>Flavobacteriales</taxon>
        <taxon>Flavobacteriaceae</taxon>
        <taxon>Myroides</taxon>
    </lineage>
</organism>
<evidence type="ECO:0000313" key="2">
    <source>
        <dbReference type="Proteomes" id="UP000255024"/>
    </source>
</evidence>
<dbReference type="RefSeq" id="WP_115092644.1">
    <property type="nucleotide sequence ID" value="NZ_CP068107.1"/>
</dbReference>
<dbReference type="AlphaFoldDB" id="A0A378U4L9"/>
<dbReference type="EMBL" id="UGQL01000002">
    <property type="protein sequence ID" value="STZ70076.1"/>
    <property type="molecule type" value="Genomic_DNA"/>
</dbReference>
<gene>
    <name evidence="1" type="ORF">NCTC11179_03601</name>
</gene>
<protein>
    <submittedName>
        <fullName evidence="1">Uncharacterized protein</fullName>
    </submittedName>
</protein>
<accession>A0A378U4L9</accession>
<evidence type="ECO:0000313" key="1">
    <source>
        <dbReference type="EMBL" id="STZ70076.1"/>
    </source>
</evidence>
<sequence>MLLGKSQRQNESLVEKNDDASLVLLLIQGRYLEAYQLVSQQPENLANLYNKALCLYFAELPDTALLLLDQAFALTSNQLKEIPSTDSAILTKIKAMQGKNKDYLQPINQFYTDHFPLQVWDNLWRIKIDCLVQLEQWDEILLHVPKLIEKHHYQNINQAIALAQQNKKESE</sequence>
<keyword evidence="2" id="KW-1185">Reference proteome</keyword>
<proteinExistence type="predicted"/>
<dbReference type="Proteomes" id="UP000255024">
    <property type="component" value="Unassembled WGS sequence"/>
</dbReference>
<name>A0A378U4L9_MYROD</name>